<sequence length="367" mass="40269">MQERTPRTSWELDVPRTWTLDHPMNVRELECFLAVVDHGGITRAASALYLAQPSLSQIIRRLEADLEVELFRRVGRGLVLAPAGEALVGPARQVLRDVAQARQVAAGYRGLEGGRVDIAISASLTSSFLAAWVGDFRRKHPKITVRLTQHDGDTDEIVTLIRSGAAELAYTVSPVSRQGIACQHIGQGEIVLALPPGWRLDLPNPVPVERLAGLPMVVDRGFGRDYLARIRDEYDVEPEIVVDISEAGDLLPLLATGAGAALLPTRQAMAARRRGATLLAIEPPPLRDIYAITPTSPLTPQAQRFLELSIENLQRWHRAVQGRMEKGLSLLDAAIEADERLELAYRRLADQPNLSDATESTESHALP</sequence>
<comment type="caution">
    <text evidence="6">The sequence shown here is derived from an EMBL/GenBank/DDBJ whole genome shotgun (WGS) entry which is preliminary data.</text>
</comment>
<keyword evidence="4" id="KW-0804">Transcription</keyword>
<comment type="similarity">
    <text evidence="1">Belongs to the LysR transcriptional regulatory family.</text>
</comment>
<protein>
    <submittedName>
        <fullName evidence="6">LysR family transcriptional regulator</fullName>
    </submittedName>
</protein>
<keyword evidence="7" id="KW-1185">Reference proteome</keyword>
<dbReference type="Gene3D" id="1.10.10.10">
    <property type="entry name" value="Winged helix-like DNA-binding domain superfamily/Winged helix DNA-binding domain"/>
    <property type="match status" value="1"/>
</dbReference>
<accession>A0A5C8NI11</accession>
<reference evidence="6 7" key="1">
    <citation type="submission" date="2019-06" db="EMBL/GenBank/DDBJ databases">
        <title>Aeromicrobium sp. nov., isolated from a maize field.</title>
        <authorList>
            <person name="Lin S.-Y."/>
            <person name="Tsai C.-F."/>
            <person name="Young C.-C."/>
        </authorList>
    </citation>
    <scope>NUCLEOTIDE SEQUENCE [LARGE SCALE GENOMIC DNA]</scope>
    <source>
        <strain evidence="6 7">CC-CFT486</strain>
    </source>
</reference>
<evidence type="ECO:0000256" key="4">
    <source>
        <dbReference type="ARBA" id="ARBA00023163"/>
    </source>
</evidence>
<dbReference type="SUPFAM" id="SSF46785">
    <property type="entry name" value="Winged helix' DNA-binding domain"/>
    <property type="match status" value="1"/>
</dbReference>
<dbReference type="GO" id="GO:0003700">
    <property type="term" value="F:DNA-binding transcription factor activity"/>
    <property type="evidence" value="ECO:0007669"/>
    <property type="project" value="InterPro"/>
</dbReference>
<dbReference type="GO" id="GO:0003677">
    <property type="term" value="F:DNA binding"/>
    <property type="evidence" value="ECO:0007669"/>
    <property type="project" value="UniProtKB-KW"/>
</dbReference>
<dbReference type="InterPro" id="IPR005119">
    <property type="entry name" value="LysR_subst-bd"/>
</dbReference>
<dbReference type="AlphaFoldDB" id="A0A5C8NI11"/>
<dbReference type="Gene3D" id="3.40.190.290">
    <property type="match status" value="1"/>
</dbReference>
<name>A0A5C8NI11_9ACTN</name>
<dbReference type="InterPro" id="IPR036390">
    <property type="entry name" value="WH_DNA-bd_sf"/>
</dbReference>
<proteinExistence type="inferred from homology"/>
<feature type="domain" description="HTH lysR-type" evidence="5">
    <location>
        <begin position="24"/>
        <end position="81"/>
    </location>
</feature>
<dbReference type="InterPro" id="IPR000847">
    <property type="entry name" value="LysR_HTH_N"/>
</dbReference>
<evidence type="ECO:0000256" key="1">
    <source>
        <dbReference type="ARBA" id="ARBA00009437"/>
    </source>
</evidence>
<keyword evidence="3" id="KW-0238">DNA-binding</keyword>
<dbReference type="Pfam" id="PF03466">
    <property type="entry name" value="LysR_substrate"/>
    <property type="match status" value="1"/>
</dbReference>
<dbReference type="FunFam" id="1.10.10.10:FF:000001">
    <property type="entry name" value="LysR family transcriptional regulator"/>
    <property type="match status" value="1"/>
</dbReference>
<dbReference type="PROSITE" id="PS50931">
    <property type="entry name" value="HTH_LYSR"/>
    <property type="match status" value="1"/>
</dbReference>
<dbReference type="InterPro" id="IPR036388">
    <property type="entry name" value="WH-like_DNA-bd_sf"/>
</dbReference>
<dbReference type="PANTHER" id="PTHR30346">
    <property type="entry name" value="TRANSCRIPTIONAL DUAL REGULATOR HCAR-RELATED"/>
    <property type="match status" value="1"/>
</dbReference>
<dbReference type="SUPFAM" id="SSF53850">
    <property type="entry name" value="Periplasmic binding protein-like II"/>
    <property type="match status" value="1"/>
</dbReference>
<dbReference type="PANTHER" id="PTHR30346:SF0">
    <property type="entry name" value="HCA OPERON TRANSCRIPTIONAL ACTIVATOR HCAR"/>
    <property type="match status" value="1"/>
</dbReference>
<dbReference type="EMBL" id="VDUX01000004">
    <property type="protein sequence ID" value="TXL60726.1"/>
    <property type="molecule type" value="Genomic_DNA"/>
</dbReference>
<dbReference type="GO" id="GO:0032993">
    <property type="term" value="C:protein-DNA complex"/>
    <property type="evidence" value="ECO:0007669"/>
    <property type="project" value="TreeGrafter"/>
</dbReference>
<evidence type="ECO:0000256" key="3">
    <source>
        <dbReference type="ARBA" id="ARBA00023125"/>
    </source>
</evidence>
<dbReference type="Pfam" id="PF00126">
    <property type="entry name" value="HTH_1"/>
    <property type="match status" value="1"/>
</dbReference>
<keyword evidence="2" id="KW-0805">Transcription regulation</keyword>
<evidence type="ECO:0000313" key="7">
    <source>
        <dbReference type="Proteomes" id="UP000321571"/>
    </source>
</evidence>
<gene>
    <name evidence="6" type="ORF">FHP06_09875</name>
</gene>
<dbReference type="Proteomes" id="UP000321571">
    <property type="component" value="Unassembled WGS sequence"/>
</dbReference>
<evidence type="ECO:0000313" key="6">
    <source>
        <dbReference type="EMBL" id="TXL60726.1"/>
    </source>
</evidence>
<dbReference type="PRINTS" id="PR00039">
    <property type="entry name" value="HTHLYSR"/>
</dbReference>
<evidence type="ECO:0000256" key="2">
    <source>
        <dbReference type="ARBA" id="ARBA00023015"/>
    </source>
</evidence>
<dbReference type="OrthoDB" id="3171102at2"/>
<dbReference type="CDD" id="cd05466">
    <property type="entry name" value="PBP2_LTTR_substrate"/>
    <property type="match status" value="1"/>
</dbReference>
<organism evidence="6 7">
    <name type="scientific">Aeromicrobium terrae</name>
    <dbReference type="NCBI Taxonomy" id="2498846"/>
    <lineage>
        <taxon>Bacteria</taxon>
        <taxon>Bacillati</taxon>
        <taxon>Actinomycetota</taxon>
        <taxon>Actinomycetes</taxon>
        <taxon>Propionibacteriales</taxon>
        <taxon>Nocardioidaceae</taxon>
        <taxon>Aeromicrobium</taxon>
    </lineage>
</organism>
<evidence type="ECO:0000259" key="5">
    <source>
        <dbReference type="PROSITE" id="PS50931"/>
    </source>
</evidence>